<dbReference type="PROSITE" id="PS51257">
    <property type="entry name" value="PROKAR_LIPOPROTEIN"/>
    <property type="match status" value="1"/>
</dbReference>
<keyword evidence="2" id="KW-0560">Oxidoreductase</keyword>
<dbReference type="GO" id="GO:0016491">
    <property type="term" value="F:oxidoreductase activity"/>
    <property type="evidence" value="ECO:0007669"/>
    <property type="project" value="UniProtKB-KW"/>
</dbReference>
<dbReference type="SUPFAM" id="SSF51735">
    <property type="entry name" value="NAD(P)-binding Rossmann-fold domains"/>
    <property type="match status" value="1"/>
</dbReference>
<comment type="similarity">
    <text evidence="1 3">Belongs to the short-chain dehydrogenases/reductases (SDR) family.</text>
</comment>
<evidence type="ECO:0000256" key="3">
    <source>
        <dbReference type="RuleBase" id="RU000363"/>
    </source>
</evidence>
<dbReference type="InterPro" id="IPR002347">
    <property type="entry name" value="SDR_fam"/>
</dbReference>
<evidence type="ECO:0000256" key="2">
    <source>
        <dbReference type="ARBA" id="ARBA00023002"/>
    </source>
</evidence>
<dbReference type="Gene3D" id="3.40.50.720">
    <property type="entry name" value="NAD(P)-binding Rossmann-like Domain"/>
    <property type="match status" value="1"/>
</dbReference>
<dbReference type="RefSeq" id="WP_101769281.1">
    <property type="nucleotide sequence ID" value="NZ_BPPU01000001.1"/>
</dbReference>
<proteinExistence type="inferred from homology"/>
<dbReference type="Pfam" id="PF00106">
    <property type="entry name" value="adh_short"/>
    <property type="match status" value="1"/>
</dbReference>
<sequence>MKETILITGCSSGIGRYCAEQLHAAGYNVIASCRKPKDVAQLQAQGLNCVELDVSSQSSIENAITEVLTLSGGHLDILFNNAAYGQCGALEDLPTNALRAQFETNLFGWHELTKAIIPIMLKQGQGKIIQNSSVLGLVAMKYRGAYNASKFALEGYTDTLRLELMDTNISVSLIEPGPINSKFRENAKLHFEDTIDMENTRHQQAYKNTLERLSKTTSSNSFTLEPDAVLNQVQRILNSRSPKPRYYVTQPTHLFGVLRRLLPSRWLDKILVKSA</sequence>
<dbReference type="InterPro" id="IPR020904">
    <property type="entry name" value="Sc_DH/Rdtase_CS"/>
</dbReference>
<evidence type="ECO:0000313" key="4">
    <source>
        <dbReference type="EMBL" id="PLC57382.1"/>
    </source>
</evidence>
<dbReference type="AlphaFoldDB" id="A0A2N4UQU2"/>
<dbReference type="Proteomes" id="UP000234420">
    <property type="component" value="Unassembled WGS sequence"/>
</dbReference>
<dbReference type="PRINTS" id="PR00081">
    <property type="entry name" value="GDHRDH"/>
</dbReference>
<comment type="caution">
    <text evidence="4">The sequence shown here is derived from an EMBL/GenBank/DDBJ whole genome shotgun (WGS) entry which is preliminary data.</text>
</comment>
<keyword evidence="5" id="KW-1185">Reference proteome</keyword>
<accession>A0A2N4UQU2</accession>
<dbReference type="CDD" id="cd05374">
    <property type="entry name" value="17beta-HSD-like_SDR_c"/>
    <property type="match status" value="1"/>
</dbReference>
<protein>
    <submittedName>
        <fullName evidence="4">Short-chain dehydrogenase</fullName>
    </submittedName>
</protein>
<organism evidence="4 5">
    <name type="scientific">Photobacterium carnosum</name>
    <dbReference type="NCBI Taxonomy" id="2023717"/>
    <lineage>
        <taxon>Bacteria</taxon>
        <taxon>Pseudomonadati</taxon>
        <taxon>Pseudomonadota</taxon>
        <taxon>Gammaproteobacteria</taxon>
        <taxon>Vibrionales</taxon>
        <taxon>Vibrionaceae</taxon>
        <taxon>Photobacterium</taxon>
    </lineage>
</organism>
<dbReference type="EMBL" id="NPIB01000016">
    <property type="protein sequence ID" value="PLC57382.1"/>
    <property type="molecule type" value="Genomic_DNA"/>
</dbReference>
<dbReference type="PRINTS" id="PR00080">
    <property type="entry name" value="SDRFAMILY"/>
</dbReference>
<reference evidence="4 5" key="1">
    <citation type="journal article" date="2018" name="Syst. Appl. Microbiol.">
        <title>Photobacterium carnosum sp. nov., isolated from spoiled modified atmosphere packaged poultry meat.</title>
        <authorList>
            <person name="Hilgarth M."/>
            <person name="Fuertes S."/>
            <person name="Ehrmann M."/>
            <person name="Vogel R.F."/>
        </authorList>
    </citation>
    <scope>NUCLEOTIDE SEQUENCE [LARGE SCALE GENOMIC DNA]</scope>
    <source>
        <strain evidence="4 5">TMW 2.2021</strain>
    </source>
</reference>
<dbReference type="PANTHER" id="PTHR44169:SF6">
    <property type="entry name" value="NADPH-DEPENDENT 1-ACYLDIHYDROXYACETONE PHOSPHATE REDUCTASE"/>
    <property type="match status" value="1"/>
</dbReference>
<name>A0A2N4UQU2_9GAMM</name>
<evidence type="ECO:0000313" key="5">
    <source>
        <dbReference type="Proteomes" id="UP000234420"/>
    </source>
</evidence>
<evidence type="ECO:0000256" key="1">
    <source>
        <dbReference type="ARBA" id="ARBA00006484"/>
    </source>
</evidence>
<dbReference type="PROSITE" id="PS00061">
    <property type="entry name" value="ADH_SHORT"/>
    <property type="match status" value="1"/>
</dbReference>
<gene>
    <name evidence="4" type="ORF">CIK00_13015</name>
</gene>
<dbReference type="InterPro" id="IPR036291">
    <property type="entry name" value="NAD(P)-bd_dom_sf"/>
</dbReference>
<dbReference type="NCBIfam" id="NF004649">
    <property type="entry name" value="PRK05993.1"/>
    <property type="match status" value="1"/>
</dbReference>
<dbReference type="PANTHER" id="PTHR44169">
    <property type="entry name" value="NADPH-DEPENDENT 1-ACYLDIHYDROXYACETONE PHOSPHATE REDUCTASE"/>
    <property type="match status" value="1"/>
</dbReference>